<keyword evidence="2" id="KW-1185">Reference proteome</keyword>
<feature type="region of interest" description="Disordered" evidence="1">
    <location>
        <begin position="111"/>
        <end position="142"/>
    </location>
</feature>
<dbReference type="OrthoDB" id="421226at2759"/>
<name>A0A6P6MC32_CARAU</name>
<evidence type="ECO:0000313" key="3">
    <source>
        <dbReference type="RefSeq" id="XP_026094079.1"/>
    </source>
</evidence>
<protein>
    <submittedName>
        <fullName evidence="3">Uncharacterized protein LOC113066387</fullName>
    </submittedName>
</protein>
<dbReference type="GeneID" id="113066387"/>
<feature type="region of interest" description="Disordered" evidence="1">
    <location>
        <begin position="74"/>
        <end position="97"/>
    </location>
</feature>
<organism evidence="2 3">
    <name type="scientific">Carassius auratus</name>
    <name type="common">Goldfish</name>
    <dbReference type="NCBI Taxonomy" id="7957"/>
    <lineage>
        <taxon>Eukaryota</taxon>
        <taxon>Metazoa</taxon>
        <taxon>Chordata</taxon>
        <taxon>Craniata</taxon>
        <taxon>Vertebrata</taxon>
        <taxon>Euteleostomi</taxon>
        <taxon>Actinopterygii</taxon>
        <taxon>Neopterygii</taxon>
        <taxon>Teleostei</taxon>
        <taxon>Ostariophysi</taxon>
        <taxon>Cypriniformes</taxon>
        <taxon>Cyprinidae</taxon>
        <taxon>Cyprininae</taxon>
        <taxon>Carassius</taxon>
    </lineage>
</organism>
<dbReference type="Proteomes" id="UP000515129">
    <property type="component" value="Chromosome 50"/>
</dbReference>
<feature type="compositionally biased region" description="Basic and acidic residues" evidence="1">
    <location>
        <begin position="31"/>
        <end position="47"/>
    </location>
</feature>
<proteinExistence type="predicted"/>
<feature type="compositionally biased region" description="Low complexity" evidence="1">
    <location>
        <begin position="182"/>
        <end position="200"/>
    </location>
</feature>
<feature type="region of interest" description="Disordered" evidence="1">
    <location>
        <begin position="181"/>
        <end position="218"/>
    </location>
</feature>
<dbReference type="AlphaFoldDB" id="A0A6P6MC32"/>
<gene>
    <name evidence="3" type="primary">LOC113066387</name>
</gene>
<evidence type="ECO:0000313" key="2">
    <source>
        <dbReference type="Proteomes" id="UP000515129"/>
    </source>
</evidence>
<feature type="compositionally biased region" description="Polar residues" evidence="1">
    <location>
        <begin position="48"/>
        <end position="58"/>
    </location>
</feature>
<sequence length="218" mass="23592">MFNWVVKVVPHPPDTQGDLGEEAIAANGKTSNRDKFSSSKTGSKEDQSSQTSKDSVQNGMLNWISNGFASALPLPGSPLLTRANSDAKDEGSVDRSGVIGWITQGIGEVVPQPDEKYIQDKSPESEEVTEVYEAKDLPDQEALPHIPVVELMSEDEASEVEPTAKFPPNVMSWIKSGFQNAVPHHVTRPPSSSSSTPRSSQCSNKETSVTEIDSKTPR</sequence>
<dbReference type="RefSeq" id="XP_026094079.1">
    <property type="nucleotide sequence ID" value="XM_026238294.1"/>
</dbReference>
<feature type="compositionally biased region" description="Basic and acidic residues" evidence="1">
    <location>
        <begin position="113"/>
        <end position="124"/>
    </location>
</feature>
<accession>A0A6P6MC32</accession>
<feature type="compositionally biased region" description="Polar residues" evidence="1">
    <location>
        <begin position="201"/>
        <end position="211"/>
    </location>
</feature>
<evidence type="ECO:0000256" key="1">
    <source>
        <dbReference type="SAM" id="MobiDB-lite"/>
    </source>
</evidence>
<reference evidence="3" key="1">
    <citation type="submission" date="2025-08" db="UniProtKB">
        <authorList>
            <consortium name="RefSeq"/>
        </authorList>
    </citation>
    <scope>IDENTIFICATION</scope>
    <source>
        <strain evidence="3">Wakin</strain>
        <tissue evidence="3">Muscle</tissue>
    </source>
</reference>
<feature type="region of interest" description="Disordered" evidence="1">
    <location>
        <begin position="1"/>
        <end position="58"/>
    </location>
</feature>
<dbReference type="KEGG" id="caua:113066387"/>